<evidence type="ECO:0000313" key="1">
    <source>
        <dbReference type="EMBL" id="ETJ29322.1"/>
    </source>
</evidence>
<proteinExistence type="predicted"/>
<accession>W1XGB0</accession>
<protein>
    <submittedName>
        <fullName evidence="1">Superfamily I DNA and RNA helicase and helicase subunit-like protein</fullName>
    </submittedName>
</protein>
<keyword evidence="1" id="KW-0378">Hydrolase</keyword>
<dbReference type="AlphaFoldDB" id="W1XGB0"/>
<comment type="caution">
    <text evidence="1">The sequence shown here is derived from an EMBL/GenBank/DDBJ whole genome shotgun (WGS) entry which is preliminary data.</text>
</comment>
<sequence length="45" mass="5557">MDIKNFKRQANKKRALWPIRRYMDEYYEMVLNLFPCFLLSPETVS</sequence>
<dbReference type="GO" id="GO:0004386">
    <property type="term" value="F:helicase activity"/>
    <property type="evidence" value="ECO:0007669"/>
    <property type="project" value="UniProtKB-KW"/>
</dbReference>
<reference evidence="1" key="1">
    <citation type="submission" date="2013-12" db="EMBL/GenBank/DDBJ databases">
        <title>A Varibaculum cambriense genome reconstructed from a premature infant gut community with otherwise low bacterial novelty that shifts toward anaerobic metabolism during the third week of life.</title>
        <authorList>
            <person name="Brown C.T."/>
            <person name="Sharon I."/>
            <person name="Thomas B.C."/>
            <person name="Castelle C.J."/>
            <person name="Morowitz M.J."/>
            <person name="Banfield J.F."/>
        </authorList>
    </citation>
    <scope>NUCLEOTIDE SEQUENCE</scope>
</reference>
<dbReference type="EMBL" id="AZMM01016137">
    <property type="protein sequence ID" value="ETJ29322.1"/>
    <property type="molecule type" value="Genomic_DNA"/>
</dbReference>
<gene>
    <name evidence="1" type="ORF">Q604_UNBC16137G0001</name>
</gene>
<keyword evidence="1" id="KW-0067">ATP-binding</keyword>
<name>W1XGB0_9ZZZZ</name>
<feature type="non-terminal residue" evidence="1">
    <location>
        <position position="45"/>
    </location>
</feature>
<organism evidence="1">
    <name type="scientific">human gut metagenome</name>
    <dbReference type="NCBI Taxonomy" id="408170"/>
    <lineage>
        <taxon>unclassified sequences</taxon>
        <taxon>metagenomes</taxon>
        <taxon>organismal metagenomes</taxon>
    </lineage>
</organism>
<keyword evidence="1" id="KW-0547">Nucleotide-binding</keyword>
<keyword evidence="1" id="KW-0347">Helicase</keyword>